<proteinExistence type="predicted"/>
<feature type="compositionally biased region" description="Low complexity" evidence="1">
    <location>
        <begin position="75"/>
        <end position="98"/>
    </location>
</feature>
<protein>
    <submittedName>
        <fullName evidence="2">Uncharacterized protein</fullName>
    </submittedName>
</protein>
<reference evidence="2" key="1">
    <citation type="submission" date="2020-02" db="EMBL/GenBank/DDBJ databases">
        <authorList>
            <person name="Meier V. D."/>
        </authorList>
    </citation>
    <scope>NUCLEOTIDE SEQUENCE</scope>
    <source>
        <strain evidence="2">AVDCRST_MAG85</strain>
    </source>
</reference>
<sequence>WDVGRNGRLGRRSGSGFRFRVSGSRSRGSMGRTWARPSSSSPRTERSPSTARPGRGSSSTTCCASPPARFRPRGTSAWTASTSRVAARSSSSPSTRAR</sequence>
<dbReference type="EMBL" id="CADCVT010000256">
    <property type="protein sequence ID" value="CAA9510787.1"/>
    <property type="molecule type" value="Genomic_DNA"/>
</dbReference>
<organism evidence="2">
    <name type="scientific">uncultured Solirubrobacteraceae bacterium</name>
    <dbReference type="NCBI Taxonomy" id="1162706"/>
    <lineage>
        <taxon>Bacteria</taxon>
        <taxon>Bacillati</taxon>
        <taxon>Actinomycetota</taxon>
        <taxon>Thermoleophilia</taxon>
        <taxon>Solirubrobacterales</taxon>
        <taxon>Solirubrobacteraceae</taxon>
        <taxon>environmental samples</taxon>
    </lineage>
</organism>
<evidence type="ECO:0000256" key="1">
    <source>
        <dbReference type="SAM" id="MobiDB-lite"/>
    </source>
</evidence>
<dbReference type="AlphaFoldDB" id="A0A6J4T143"/>
<feature type="non-terminal residue" evidence="2">
    <location>
        <position position="1"/>
    </location>
</feature>
<feature type="region of interest" description="Disordered" evidence="1">
    <location>
        <begin position="1"/>
        <end position="98"/>
    </location>
</feature>
<feature type="non-terminal residue" evidence="2">
    <location>
        <position position="98"/>
    </location>
</feature>
<name>A0A6J4T143_9ACTN</name>
<accession>A0A6J4T143</accession>
<evidence type="ECO:0000313" key="2">
    <source>
        <dbReference type="EMBL" id="CAA9510787.1"/>
    </source>
</evidence>
<gene>
    <name evidence="2" type="ORF">AVDCRST_MAG85-2327</name>
</gene>
<feature type="compositionally biased region" description="Low complexity" evidence="1">
    <location>
        <begin position="1"/>
        <end position="53"/>
    </location>
</feature>